<dbReference type="InterPro" id="IPR013087">
    <property type="entry name" value="Znf_C2H2_type"/>
</dbReference>
<evidence type="ECO:0000256" key="8">
    <source>
        <dbReference type="PROSITE-ProRule" id="PRU00042"/>
    </source>
</evidence>
<gene>
    <name evidence="11" type="primary">che-1</name>
    <name evidence="11" type="ORF">EVAR_63419_1</name>
</gene>
<dbReference type="OrthoDB" id="654211at2759"/>
<evidence type="ECO:0000256" key="6">
    <source>
        <dbReference type="ARBA" id="ARBA00023125"/>
    </source>
</evidence>
<dbReference type="InterPro" id="IPR050589">
    <property type="entry name" value="Ikaros_C2H2-ZF"/>
</dbReference>
<accession>A0A4C1ZMN8</accession>
<comment type="subcellular location">
    <subcellularLocation>
        <location evidence="1">Nucleus</location>
    </subcellularLocation>
</comment>
<dbReference type="PROSITE" id="PS00028">
    <property type="entry name" value="ZINC_FINGER_C2H2_1"/>
    <property type="match status" value="1"/>
</dbReference>
<keyword evidence="7" id="KW-0539">Nucleus</keyword>
<name>A0A4C1ZMN8_EUMVA</name>
<keyword evidence="12" id="KW-1185">Reference proteome</keyword>
<dbReference type="EMBL" id="BGZK01002026">
    <property type="protein sequence ID" value="GBP89746.1"/>
    <property type="molecule type" value="Genomic_DNA"/>
</dbReference>
<evidence type="ECO:0000256" key="3">
    <source>
        <dbReference type="ARBA" id="ARBA00022737"/>
    </source>
</evidence>
<keyword evidence="3" id="KW-0677">Repeat</keyword>
<reference evidence="11 12" key="1">
    <citation type="journal article" date="2019" name="Commun. Biol.">
        <title>The bagworm genome reveals a unique fibroin gene that provides high tensile strength.</title>
        <authorList>
            <person name="Kono N."/>
            <person name="Nakamura H."/>
            <person name="Ohtoshi R."/>
            <person name="Tomita M."/>
            <person name="Numata K."/>
            <person name="Arakawa K."/>
        </authorList>
    </citation>
    <scope>NUCLEOTIDE SEQUENCE [LARGE SCALE GENOMIC DNA]</scope>
</reference>
<feature type="compositionally biased region" description="Polar residues" evidence="9">
    <location>
        <begin position="92"/>
        <end position="102"/>
    </location>
</feature>
<dbReference type="GO" id="GO:0008270">
    <property type="term" value="F:zinc ion binding"/>
    <property type="evidence" value="ECO:0007669"/>
    <property type="project" value="UniProtKB-KW"/>
</dbReference>
<dbReference type="PANTHER" id="PTHR24404:SF114">
    <property type="entry name" value="KLUMPFUSS, ISOFORM B-RELATED"/>
    <property type="match status" value="1"/>
</dbReference>
<feature type="region of interest" description="Disordered" evidence="9">
    <location>
        <begin position="86"/>
        <end position="107"/>
    </location>
</feature>
<dbReference type="AlphaFoldDB" id="A0A4C1ZMN8"/>
<dbReference type="PANTHER" id="PTHR24404">
    <property type="entry name" value="ZINC FINGER PROTEIN"/>
    <property type="match status" value="1"/>
</dbReference>
<dbReference type="STRING" id="151549.A0A4C1ZMN8"/>
<evidence type="ECO:0000256" key="1">
    <source>
        <dbReference type="ARBA" id="ARBA00004123"/>
    </source>
</evidence>
<evidence type="ECO:0000313" key="11">
    <source>
        <dbReference type="EMBL" id="GBP89746.1"/>
    </source>
</evidence>
<dbReference type="Pfam" id="PF00096">
    <property type="entry name" value="zf-C2H2"/>
    <property type="match status" value="1"/>
</dbReference>
<evidence type="ECO:0000256" key="5">
    <source>
        <dbReference type="ARBA" id="ARBA00022833"/>
    </source>
</evidence>
<sequence>MDSENFFLLQIEKHDDVSEADSYTIQVYEIKGDDKEVVEDPLLLQEIMDNIQCMSSEDLTENMTSIGKKEDDEQDFENYMDYYNADNEDASNDNQIYNQNPDSTDDDELDLNTAEEIYNKLNETQKKIVDFAIQKVVKNSNIPLYNEDVFGVSYVDDTDIWSDEIKKEELVCGSEYADLVKLARSLASSERKRMLRKQKRAFKMPCEVCGKMISQANINIHMTVHTGEKKFACTKCPAKFKTARGLSAHTNAHLGRRPFQCDQCPKAYTSDTALRLKVAETACAGSRRGAALTGGGALRNARDQIKRLAEPIRDVRTYSLQRNLLSLAIFLDLLDRNFFGCASEDDYVSFVTDSRGGRGRLFFHWL</sequence>
<evidence type="ECO:0000256" key="7">
    <source>
        <dbReference type="ARBA" id="ARBA00023242"/>
    </source>
</evidence>
<evidence type="ECO:0000256" key="9">
    <source>
        <dbReference type="SAM" id="MobiDB-lite"/>
    </source>
</evidence>
<protein>
    <submittedName>
        <fullName evidence="11">Transcription factor che-1</fullName>
    </submittedName>
</protein>
<dbReference type="GO" id="GO:0006357">
    <property type="term" value="P:regulation of transcription by RNA polymerase II"/>
    <property type="evidence" value="ECO:0007669"/>
    <property type="project" value="TreeGrafter"/>
</dbReference>
<evidence type="ECO:0000313" key="12">
    <source>
        <dbReference type="Proteomes" id="UP000299102"/>
    </source>
</evidence>
<dbReference type="InterPro" id="IPR036236">
    <property type="entry name" value="Znf_C2H2_sf"/>
</dbReference>
<comment type="caution">
    <text evidence="11">The sequence shown here is derived from an EMBL/GenBank/DDBJ whole genome shotgun (WGS) entry which is preliminary data.</text>
</comment>
<dbReference type="GO" id="GO:0005634">
    <property type="term" value="C:nucleus"/>
    <property type="evidence" value="ECO:0007669"/>
    <property type="project" value="UniProtKB-SubCell"/>
</dbReference>
<keyword evidence="2" id="KW-0479">Metal-binding</keyword>
<dbReference type="SMART" id="SM00355">
    <property type="entry name" value="ZnF_C2H2"/>
    <property type="match status" value="2"/>
</dbReference>
<dbReference type="SUPFAM" id="SSF57667">
    <property type="entry name" value="beta-beta-alpha zinc fingers"/>
    <property type="match status" value="1"/>
</dbReference>
<keyword evidence="5" id="KW-0862">Zinc</keyword>
<keyword evidence="6" id="KW-0238">DNA-binding</keyword>
<dbReference type="Gene3D" id="3.30.160.60">
    <property type="entry name" value="Classic Zinc Finger"/>
    <property type="match status" value="2"/>
</dbReference>
<organism evidence="11 12">
    <name type="scientific">Eumeta variegata</name>
    <name type="common">Bagworm moth</name>
    <name type="synonym">Eumeta japonica</name>
    <dbReference type="NCBI Taxonomy" id="151549"/>
    <lineage>
        <taxon>Eukaryota</taxon>
        <taxon>Metazoa</taxon>
        <taxon>Ecdysozoa</taxon>
        <taxon>Arthropoda</taxon>
        <taxon>Hexapoda</taxon>
        <taxon>Insecta</taxon>
        <taxon>Pterygota</taxon>
        <taxon>Neoptera</taxon>
        <taxon>Endopterygota</taxon>
        <taxon>Lepidoptera</taxon>
        <taxon>Glossata</taxon>
        <taxon>Ditrysia</taxon>
        <taxon>Tineoidea</taxon>
        <taxon>Psychidae</taxon>
        <taxon>Oiketicinae</taxon>
        <taxon>Eumeta</taxon>
    </lineage>
</organism>
<feature type="domain" description="C2H2-type" evidence="10">
    <location>
        <begin position="231"/>
        <end position="258"/>
    </location>
</feature>
<evidence type="ECO:0000259" key="10">
    <source>
        <dbReference type="PROSITE" id="PS50157"/>
    </source>
</evidence>
<dbReference type="GO" id="GO:0003700">
    <property type="term" value="F:DNA-binding transcription factor activity"/>
    <property type="evidence" value="ECO:0007669"/>
    <property type="project" value="TreeGrafter"/>
</dbReference>
<dbReference type="Proteomes" id="UP000299102">
    <property type="component" value="Unassembled WGS sequence"/>
</dbReference>
<proteinExistence type="predicted"/>
<evidence type="ECO:0000256" key="4">
    <source>
        <dbReference type="ARBA" id="ARBA00022771"/>
    </source>
</evidence>
<dbReference type="PROSITE" id="PS50157">
    <property type="entry name" value="ZINC_FINGER_C2H2_2"/>
    <property type="match status" value="1"/>
</dbReference>
<dbReference type="GO" id="GO:0000978">
    <property type="term" value="F:RNA polymerase II cis-regulatory region sequence-specific DNA binding"/>
    <property type="evidence" value="ECO:0007669"/>
    <property type="project" value="TreeGrafter"/>
</dbReference>
<keyword evidence="4 8" id="KW-0863">Zinc-finger</keyword>
<evidence type="ECO:0000256" key="2">
    <source>
        <dbReference type="ARBA" id="ARBA00022723"/>
    </source>
</evidence>